<dbReference type="Proteomes" id="UP000886876">
    <property type="component" value="Unassembled WGS sequence"/>
</dbReference>
<protein>
    <submittedName>
        <fullName evidence="2">Glycoside hydrolase family 66 protein</fullName>
    </submittedName>
</protein>
<dbReference type="AlphaFoldDB" id="A0A9D1G6L7"/>
<dbReference type="InterPro" id="IPR017853">
    <property type="entry name" value="GH"/>
</dbReference>
<proteinExistence type="predicted"/>
<feature type="non-terminal residue" evidence="2">
    <location>
        <position position="407"/>
    </location>
</feature>
<evidence type="ECO:0000313" key="3">
    <source>
        <dbReference type="Proteomes" id="UP000886876"/>
    </source>
</evidence>
<dbReference type="Pfam" id="PF13199">
    <property type="entry name" value="Glyco_hydro_66"/>
    <property type="match status" value="1"/>
</dbReference>
<dbReference type="InterPro" id="IPR025092">
    <property type="entry name" value="Glyco_hydro_66"/>
</dbReference>
<keyword evidence="1" id="KW-0732">Signal</keyword>
<name>A0A9D1G6L7_9FIRM</name>
<organism evidence="2 3">
    <name type="scientific">Candidatus Scatomorpha pullistercoris</name>
    <dbReference type="NCBI Taxonomy" id="2840929"/>
    <lineage>
        <taxon>Bacteria</taxon>
        <taxon>Bacillati</taxon>
        <taxon>Bacillota</taxon>
        <taxon>Clostridia</taxon>
        <taxon>Eubacteriales</taxon>
        <taxon>Candidatus Scatomorpha</taxon>
    </lineage>
</organism>
<evidence type="ECO:0000256" key="1">
    <source>
        <dbReference type="ARBA" id="ARBA00022729"/>
    </source>
</evidence>
<reference evidence="2" key="1">
    <citation type="submission" date="2020-10" db="EMBL/GenBank/DDBJ databases">
        <authorList>
            <person name="Gilroy R."/>
        </authorList>
    </citation>
    <scope>NUCLEOTIDE SEQUENCE</scope>
    <source>
        <strain evidence="2">ChiHecec3B27-6122</strain>
    </source>
</reference>
<evidence type="ECO:0000313" key="2">
    <source>
        <dbReference type="EMBL" id="HIS98151.1"/>
    </source>
</evidence>
<gene>
    <name evidence="2" type="ORF">IAD42_09260</name>
</gene>
<dbReference type="GO" id="GO:0016787">
    <property type="term" value="F:hydrolase activity"/>
    <property type="evidence" value="ECO:0007669"/>
    <property type="project" value="UniProtKB-KW"/>
</dbReference>
<accession>A0A9D1G6L7</accession>
<keyword evidence="2" id="KW-0378">Hydrolase</keyword>
<dbReference type="SUPFAM" id="SSF51445">
    <property type="entry name" value="(Trans)glycosidases"/>
    <property type="match status" value="1"/>
</dbReference>
<dbReference type="EMBL" id="DVJS01000230">
    <property type="protein sequence ID" value="HIS98151.1"/>
    <property type="molecule type" value="Genomic_DNA"/>
</dbReference>
<comment type="caution">
    <text evidence="2">The sequence shown here is derived from an EMBL/GenBank/DDBJ whole genome shotgun (WGS) entry which is preliminary data.</text>
</comment>
<dbReference type="Gene3D" id="3.20.20.80">
    <property type="entry name" value="Glycosidases"/>
    <property type="match status" value="1"/>
</dbReference>
<dbReference type="CDD" id="cd14745">
    <property type="entry name" value="GH66"/>
    <property type="match status" value="1"/>
</dbReference>
<sequence>MDIYPTKAQFLRGEEASLRLETCGAAVLKVVIRLSRLGETVRELRLHDVTADTNIPLGSFDESFASYGVDARVEIEGGSFELHTAFNVTDEPRRCLRYGFLSDFTQEDAGNGAVDWLCKCHINMVQFYDWSYRHDSLVPPENDYTDMMGKLLCLDTVKDKIRWCHERGMLAMAYGAVYAASGEFFERHRSWAFYNSEQQPFVFIDVFYIMNIQRGSPWREHLIGQYKSALGVGFDGIHMDTYGFPKTAYSHLSAEPELVHLDEEFPSLIADTRSALSSEGMEPCLVFNNVGNWPASATAKAPQDAVYIEVWPPYERYHHLAQLIREAKLCAKNEKPVILAAYLQPFRENDRRGAMTAAKLLTAAVVSNGASSLLTGESGAVLTQGYYSDYTKLTEDEARELRRYYDF</sequence>
<reference evidence="2" key="2">
    <citation type="journal article" date="2021" name="PeerJ">
        <title>Extensive microbial diversity within the chicken gut microbiome revealed by metagenomics and culture.</title>
        <authorList>
            <person name="Gilroy R."/>
            <person name="Ravi A."/>
            <person name="Getino M."/>
            <person name="Pursley I."/>
            <person name="Horton D.L."/>
            <person name="Alikhan N.F."/>
            <person name="Baker D."/>
            <person name="Gharbi K."/>
            <person name="Hall N."/>
            <person name="Watson M."/>
            <person name="Adriaenssens E.M."/>
            <person name="Foster-Nyarko E."/>
            <person name="Jarju S."/>
            <person name="Secka A."/>
            <person name="Antonio M."/>
            <person name="Oren A."/>
            <person name="Chaudhuri R.R."/>
            <person name="La Ragione R."/>
            <person name="Hildebrand F."/>
            <person name="Pallen M.J."/>
        </authorList>
    </citation>
    <scope>NUCLEOTIDE SEQUENCE</scope>
    <source>
        <strain evidence="2">ChiHecec3B27-6122</strain>
    </source>
</reference>